<organism evidence="8 9">
    <name type="scientific">Batillaria attramentaria</name>
    <dbReference type="NCBI Taxonomy" id="370345"/>
    <lineage>
        <taxon>Eukaryota</taxon>
        <taxon>Metazoa</taxon>
        <taxon>Spiralia</taxon>
        <taxon>Lophotrochozoa</taxon>
        <taxon>Mollusca</taxon>
        <taxon>Gastropoda</taxon>
        <taxon>Caenogastropoda</taxon>
        <taxon>Sorbeoconcha</taxon>
        <taxon>Cerithioidea</taxon>
        <taxon>Batillariidae</taxon>
        <taxon>Batillaria</taxon>
    </lineage>
</organism>
<feature type="region of interest" description="Disordered" evidence="6">
    <location>
        <begin position="205"/>
        <end position="589"/>
    </location>
</feature>
<feature type="region of interest" description="Disordered" evidence="6">
    <location>
        <begin position="891"/>
        <end position="918"/>
    </location>
</feature>
<comment type="subcellular location">
    <subcellularLocation>
        <location evidence="1">Cytoplasm</location>
        <location evidence="1">Cytoskeleton</location>
    </subcellularLocation>
</comment>
<dbReference type="AlphaFoldDB" id="A0ABD0K6C1"/>
<dbReference type="EMBL" id="JACVVK020000236">
    <property type="protein sequence ID" value="KAK7482945.1"/>
    <property type="molecule type" value="Genomic_DNA"/>
</dbReference>
<sequence>MIGLLSQLSTLNCIRIILLQRGERVPKKEKSLQLIDRHDLDCLLKSTLAILAFDTSIELRWGRTVPKILCWRCFLVYSRPSPPTSGGLPLAIRSYSQRDLWHFTSQRRQGGLCCGTRFYSTTPSLNKLFSQQALVCSVFADDSYGAYKNRSNRQVGTYKRSASAAIIRPDNNNVKAATDANAVFTDRKLGSHKHWNSETQLLPGARQDLPHSRDIHQNGSAGTPPERPPERPGNVPAFKVDSRPVHGVTKVTGGPQPLQSRRSPQGPSPSNSRTNVSEGGTYSARPYNAESVHHSRERSDEGQKANSMHSARPYKVEPVHHSRERSDQGQKANSTHSARPYSVEPVHHSRERSSEELKGNSSSAPAAQQQPRSVKERISNLERKSSFTSPSSTPVTSSPSHTSNSQRWANAVPFEDTHRGGGENMKPRSNSEWVPNTQTTVLPDSQSARERERPPTGTGDSSAHVSSRPRSQSERVKQYDVSPSSSETQRDQRYAEVPPLPPDPRRSVRNSSHGSSDSYSSRTVPSPYNRRESAPAPQISTDSIAVVSPRRQSEGNFLSSHQEADKERSPEPGAITISHGRQPSQEELECDQKALELAKEVAGSEKKLSDVLREDATKKRMKYMDGLFPNAVEVEVRPSSSVRRSGQSPVSGRSTGGQVQRDQSQTQEDSTENHKNSLPREYFVSTPKAVLEMEWRKDTTSKDFTKNIQDNEALIKQKEELVEKLYKKMDLLKEERRELQQEINDNDALGKQVFDTVEAKCQSTSERDKFRTYIDDLEKIVRLLLNLSGQLARAENAVQGLAENADPKLKKMTLDKRERLQVKHAEAKQLKEDIDKRSDNVTAFLRQSLTADELKDYSLFVKMKSKLMIDLQELEDRITLGQEQIQELKKSIPEHTVPPADVSSVSSSSPPASPVPSS</sequence>
<evidence type="ECO:0000256" key="6">
    <source>
        <dbReference type="SAM" id="MobiDB-lite"/>
    </source>
</evidence>
<evidence type="ECO:0000259" key="7">
    <source>
        <dbReference type="PROSITE" id="PS51307"/>
    </source>
</evidence>
<feature type="compositionally biased region" description="Low complexity" evidence="6">
    <location>
        <begin position="897"/>
        <end position="910"/>
    </location>
</feature>
<feature type="compositionally biased region" description="Basic and acidic residues" evidence="6">
    <location>
        <begin position="373"/>
        <end position="385"/>
    </location>
</feature>
<feature type="compositionally biased region" description="Low complexity" evidence="6">
    <location>
        <begin position="386"/>
        <end position="405"/>
    </location>
</feature>
<gene>
    <name evidence="8" type="ORF">BaRGS_00025845</name>
</gene>
<feature type="domain" description="ASD2" evidence="7">
    <location>
        <begin position="595"/>
        <end position="893"/>
    </location>
</feature>
<protein>
    <recommendedName>
        <fullName evidence="7">ASD2 domain-containing protein</fullName>
    </recommendedName>
</protein>
<feature type="coiled-coil region" evidence="5">
    <location>
        <begin position="777"/>
        <end position="837"/>
    </location>
</feature>
<dbReference type="Gene3D" id="6.10.250.3120">
    <property type="match status" value="1"/>
</dbReference>
<feature type="compositionally biased region" description="Low complexity" evidence="6">
    <location>
        <begin position="255"/>
        <end position="273"/>
    </location>
</feature>
<feature type="compositionally biased region" description="Polar residues" evidence="6">
    <location>
        <begin position="427"/>
        <end position="446"/>
    </location>
</feature>
<keyword evidence="3" id="KW-0963">Cytoplasm</keyword>
<feature type="compositionally biased region" description="Polar residues" evidence="6">
    <location>
        <begin position="656"/>
        <end position="668"/>
    </location>
</feature>
<evidence type="ECO:0000256" key="1">
    <source>
        <dbReference type="ARBA" id="ARBA00004245"/>
    </source>
</evidence>
<dbReference type="Proteomes" id="UP001519460">
    <property type="component" value="Unassembled WGS sequence"/>
</dbReference>
<evidence type="ECO:0000256" key="2">
    <source>
        <dbReference type="ARBA" id="ARBA00006469"/>
    </source>
</evidence>
<dbReference type="InterPro" id="IPR027685">
    <property type="entry name" value="Shroom_fam"/>
</dbReference>
<proteinExistence type="inferred from homology"/>
<evidence type="ECO:0000256" key="3">
    <source>
        <dbReference type="ARBA" id="ARBA00022490"/>
    </source>
</evidence>
<dbReference type="PANTHER" id="PTHR15012">
    <property type="entry name" value="APICAL PROTEIN/SHROOM-RELATED"/>
    <property type="match status" value="1"/>
</dbReference>
<feature type="coiled-coil region" evidence="5">
    <location>
        <begin position="708"/>
        <end position="752"/>
    </location>
</feature>
<feature type="compositionally biased region" description="Basic and acidic residues" evidence="6">
    <location>
        <begin position="345"/>
        <end position="358"/>
    </location>
</feature>
<comment type="similarity">
    <text evidence="2">Belongs to the shroom family.</text>
</comment>
<keyword evidence="5" id="KW-0175">Coiled coil</keyword>
<feature type="compositionally biased region" description="Low complexity" evidence="6">
    <location>
        <begin position="637"/>
        <end position="653"/>
    </location>
</feature>
<accession>A0ABD0K6C1</accession>
<evidence type="ECO:0000313" key="9">
    <source>
        <dbReference type="Proteomes" id="UP001519460"/>
    </source>
</evidence>
<feature type="compositionally biased region" description="Polar residues" evidence="6">
    <location>
        <begin position="359"/>
        <end position="372"/>
    </location>
</feature>
<dbReference type="InterPro" id="IPR014799">
    <property type="entry name" value="ASD2_dom"/>
</dbReference>
<feature type="compositionally biased region" description="Basic and acidic residues" evidence="6">
    <location>
        <begin position="291"/>
        <end position="303"/>
    </location>
</feature>
<comment type="caution">
    <text evidence="8">The sequence shown here is derived from an EMBL/GenBank/DDBJ whole genome shotgun (WGS) entry which is preliminary data.</text>
</comment>
<dbReference type="Pfam" id="PF08687">
    <property type="entry name" value="ASD2"/>
    <property type="match status" value="1"/>
</dbReference>
<dbReference type="GO" id="GO:0005856">
    <property type="term" value="C:cytoskeleton"/>
    <property type="evidence" value="ECO:0007669"/>
    <property type="project" value="UniProtKB-SubCell"/>
</dbReference>
<keyword evidence="4" id="KW-0206">Cytoskeleton</keyword>
<feature type="compositionally biased region" description="Basic and acidic residues" evidence="6">
    <location>
        <begin position="314"/>
        <end position="328"/>
    </location>
</feature>
<keyword evidence="9" id="KW-1185">Reference proteome</keyword>
<evidence type="ECO:0000256" key="5">
    <source>
        <dbReference type="SAM" id="Coils"/>
    </source>
</evidence>
<name>A0ABD0K6C1_9CAEN</name>
<feature type="compositionally biased region" description="Polar residues" evidence="6">
    <location>
        <begin position="458"/>
        <end position="470"/>
    </location>
</feature>
<evidence type="ECO:0000313" key="8">
    <source>
        <dbReference type="EMBL" id="KAK7482945.1"/>
    </source>
</evidence>
<evidence type="ECO:0000256" key="4">
    <source>
        <dbReference type="ARBA" id="ARBA00023212"/>
    </source>
</evidence>
<feature type="compositionally biased region" description="Low complexity" evidence="6">
    <location>
        <begin position="511"/>
        <end position="521"/>
    </location>
</feature>
<dbReference type="PANTHER" id="PTHR15012:SF32">
    <property type="entry name" value="PROTEIN SHROOM"/>
    <property type="match status" value="1"/>
</dbReference>
<reference evidence="8 9" key="1">
    <citation type="journal article" date="2023" name="Sci. Data">
        <title>Genome assembly of the Korean intertidal mud-creeper Batillaria attramentaria.</title>
        <authorList>
            <person name="Patra A.K."/>
            <person name="Ho P.T."/>
            <person name="Jun S."/>
            <person name="Lee S.J."/>
            <person name="Kim Y."/>
            <person name="Won Y.J."/>
        </authorList>
    </citation>
    <scope>NUCLEOTIDE SEQUENCE [LARGE SCALE GENOMIC DNA]</scope>
    <source>
        <strain evidence="8">Wonlab-2016</strain>
    </source>
</reference>
<feature type="region of interest" description="Disordered" evidence="6">
    <location>
        <begin position="635"/>
        <end position="680"/>
    </location>
</feature>
<dbReference type="PROSITE" id="PS51307">
    <property type="entry name" value="ASD2"/>
    <property type="match status" value="1"/>
</dbReference>